<proteinExistence type="predicted"/>
<dbReference type="Proteomes" id="UP000356253">
    <property type="component" value="Unassembled WGS sequence"/>
</dbReference>
<gene>
    <name evidence="1" type="primary">degU_2</name>
    <name evidence="1" type="ORF">FVB9532_00793</name>
</gene>
<name>A0AC61Y4W4_9FLAO</name>
<keyword evidence="2" id="KW-1185">Reference proteome</keyword>
<dbReference type="EMBL" id="CABVMM010000003">
    <property type="protein sequence ID" value="VVU99538.1"/>
    <property type="molecule type" value="Genomic_DNA"/>
</dbReference>
<protein>
    <submittedName>
        <fullName evidence="1">Transcriptional regulatory protein DegU</fullName>
    </submittedName>
</protein>
<sequence length="225" mass="25217">MTTPPKTTLAILEDDKLVANLLRDFLNAEEEFQVIFIGYSLVEFIEKLKTEPTPDVILMDLKLKDGSGEVLLNHCTKNEIDTKKIIISSHYQPIYIGYMFKLGANAFLPKEIEKDQLIPIIKNVAKNGHHFNEDQLEVLRSQMQAAPPKVPLGNVNDLSGREVEVLKLLCNQLTAKEIAEKLFLSQKTIETHKSNLLQKTGAKNIAGLIIFAAKNNLINVDDIAI</sequence>
<reference evidence="1" key="1">
    <citation type="submission" date="2019-09" db="EMBL/GenBank/DDBJ databases">
        <authorList>
            <person name="Rodrigo-Torres L."/>
            <person name="Arahal R. D."/>
            <person name="Lucena T."/>
        </authorList>
    </citation>
    <scope>NUCLEOTIDE SEQUENCE</scope>
    <source>
        <strain evidence="1">ISS653</strain>
    </source>
</reference>
<accession>A0AC61Y4W4</accession>
<evidence type="ECO:0000313" key="2">
    <source>
        <dbReference type="Proteomes" id="UP000356253"/>
    </source>
</evidence>
<organism evidence="1 2">
    <name type="scientific">Mesonia oceanica</name>
    <dbReference type="NCBI Taxonomy" id="2687242"/>
    <lineage>
        <taxon>Bacteria</taxon>
        <taxon>Pseudomonadati</taxon>
        <taxon>Bacteroidota</taxon>
        <taxon>Flavobacteriia</taxon>
        <taxon>Flavobacteriales</taxon>
        <taxon>Flavobacteriaceae</taxon>
        <taxon>Mesonia</taxon>
    </lineage>
</organism>
<comment type="caution">
    <text evidence="1">The sequence shown here is derived from an EMBL/GenBank/DDBJ whole genome shotgun (WGS) entry which is preliminary data.</text>
</comment>
<evidence type="ECO:0000313" key="1">
    <source>
        <dbReference type="EMBL" id="VVU99538.1"/>
    </source>
</evidence>